<evidence type="ECO:0000256" key="2">
    <source>
        <dbReference type="ARBA" id="ARBA00022576"/>
    </source>
</evidence>
<dbReference type="AlphaFoldDB" id="A0A9D1IGY0"/>
<dbReference type="InterPro" id="IPR015421">
    <property type="entry name" value="PyrdxlP-dep_Trfase_major"/>
</dbReference>
<sequence length="391" mass="41660">MTFEEIKQTADTYLMPTYAHFPVALDRGENATYFDVDGKPYIDFTAGIGVNVFGANDEGWKAAVTAQLNKLQHTSNLYYNETVARAAKLLCERSGFSKVLLCNSGAEANECAIKLARKASFDRFGEGRSTIISLQNSFHGRTIATITATGQAHYHEYFMPFLQGFRYAQAGDMALLKELAADKTVCAVLVEVIQGEGGVIALDPGYLRAVRRFCTENDLLLMADEVQTGIGRTGSLFAFQNAGIMPDVVTCAKGIGGGLPMGACLCTEALGGTLTAGTHGTTFGGNPVACAGAAEILNRIDDAFLRAVREKGAYIRDKVAGFTGVKDVHGAGLMLGVDLAEKKAADVAARCCEKGLLILTAKAALRMLPPLTITYDEIDRGLAVLAEVLAE</sequence>
<comment type="cofactor">
    <cofactor evidence="1">
        <name>pyridoxal 5'-phosphate</name>
        <dbReference type="ChEBI" id="CHEBI:597326"/>
    </cofactor>
</comment>
<evidence type="ECO:0000313" key="8">
    <source>
        <dbReference type="EMBL" id="HIU35857.1"/>
    </source>
</evidence>
<dbReference type="NCBIfam" id="NF002325">
    <property type="entry name" value="PRK01278.1"/>
    <property type="match status" value="1"/>
</dbReference>
<evidence type="ECO:0000256" key="6">
    <source>
        <dbReference type="ARBA" id="ARBA00029440"/>
    </source>
</evidence>
<dbReference type="GO" id="GO:0030170">
    <property type="term" value="F:pyridoxal phosphate binding"/>
    <property type="evidence" value="ECO:0007669"/>
    <property type="project" value="InterPro"/>
</dbReference>
<comment type="pathway">
    <text evidence="6">Amino-acid biosynthesis.</text>
</comment>
<keyword evidence="4" id="KW-0808">Transferase</keyword>
<dbReference type="EMBL" id="DVMW01000029">
    <property type="protein sequence ID" value="HIU35857.1"/>
    <property type="molecule type" value="Genomic_DNA"/>
</dbReference>
<evidence type="ECO:0000256" key="1">
    <source>
        <dbReference type="ARBA" id="ARBA00001933"/>
    </source>
</evidence>
<evidence type="ECO:0000256" key="5">
    <source>
        <dbReference type="ARBA" id="ARBA00022898"/>
    </source>
</evidence>
<dbReference type="PANTHER" id="PTHR11986:SF79">
    <property type="entry name" value="ACETYLORNITHINE AMINOTRANSFERASE, MITOCHONDRIAL"/>
    <property type="match status" value="1"/>
</dbReference>
<dbReference type="InterPro" id="IPR049704">
    <property type="entry name" value="Aminotrans_3_PPA_site"/>
</dbReference>
<dbReference type="Pfam" id="PF00202">
    <property type="entry name" value="Aminotran_3"/>
    <property type="match status" value="1"/>
</dbReference>
<reference evidence="8" key="2">
    <citation type="journal article" date="2021" name="PeerJ">
        <title>Extensive microbial diversity within the chicken gut microbiome revealed by metagenomics and culture.</title>
        <authorList>
            <person name="Gilroy R."/>
            <person name="Ravi A."/>
            <person name="Getino M."/>
            <person name="Pursley I."/>
            <person name="Horton D.L."/>
            <person name="Alikhan N.F."/>
            <person name="Baker D."/>
            <person name="Gharbi K."/>
            <person name="Hall N."/>
            <person name="Watson M."/>
            <person name="Adriaenssens E.M."/>
            <person name="Foster-Nyarko E."/>
            <person name="Jarju S."/>
            <person name="Secka A."/>
            <person name="Antonio M."/>
            <person name="Oren A."/>
            <person name="Chaudhuri R.R."/>
            <person name="La Ragione R."/>
            <person name="Hildebrand F."/>
            <person name="Pallen M.J."/>
        </authorList>
    </citation>
    <scope>NUCLEOTIDE SEQUENCE</scope>
    <source>
        <strain evidence="8">ChiGjej1B1-19959</strain>
    </source>
</reference>
<gene>
    <name evidence="8" type="ORF">IAC53_04520</name>
</gene>
<dbReference type="PROSITE" id="PS00600">
    <property type="entry name" value="AA_TRANSFER_CLASS_3"/>
    <property type="match status" value="1"/>
</dbReference>
<evidence type="ECO:0000256" key="3">
    <source>
        <dbReference type="ARBA" id="ARBA00022605"/>
    </source>
</evidence>
<dbReference type="Gene3D" id="3.90.1150.10">
    <property type="entry name" value="Aspartate Aminotransferase, domain 1"/>
    <property type="match status" value="1"/>
</dbReference>
<dbReference type="Gene3D" id="3.40.640.10">
    <property type="entry name" value="Type I PLP-dependent aspartate aminotransferase-like (Major domain)"/>
    <property type="match status" value="1"/>
</dbReference>
<dbReference type="Proteomes" id="UP000824071">
    <property type="component" value="Unassembled WGS sequence"/>
</dbReference>
<keyword evidence="2 8" id="KW-0032">Aminotransferase</keyword>
<dbReference type="PANTHER" id="PTHR11986">
    <property type="entry name" value="AMINOTRANSFERASE CLASS III"/>
    <property type="match status" value="1"/>
</dbReference>
<evidence type="ECO:0000313" key="9">
    <source>
        <dbReference type="Proteomes" id="UP000824071"/>
    </source>
</evidence>
<comment type="similarity">
    <text evidence="7">Belongs to the class-III pyridoxal-phosphate-dependent aminotransferase family.</text>
</comment>
<keyword evidence="5 7" id="KW-0663">Pyridoxal phosphate</keyword>
<keyword evidence="3" id="KW-0028">Amino-acid biosynthesis</keyword>
<accession>A0A9D1IGY0</accession>
<dbReference type="InterPro" id="IPR050103">
    <property type="entry name" value="Class-III_PLP-dep_AT"/>
</dbReference>
<dbReference type="InterPro" id="IPR005814">
    <property type="entry name" value="Aminotrans_3"/>
</dbReference>
<dbReference type="GO" id="GO:0042802">
    <property type="term" value="F:identical protein binding"/>
    <property type="evidence" value="ECO:0007669"/>
    <property type="project" value="TreeGrafter"/>
</dbReference>
<dbReference type="InterPro" id="IPR015424">
    <property type="entry name" value="PyrdxlP-dep_Trfase"/>
</dbReference>
<evidence type="ECO:0000256" key="4">
    <source>
        <dbReference type="ARBA" id="ARBA00022679"/>
    </source>
</evidence>
<dbReference type="GO" id="GO:0008483">
    <property type="term" value="F:transaminase activity"/>
    <property type="evidence" value="ECO:0007669"/>
    <property type="project" value="UniProtKB-KW"/>
</dbReference>
<proteinExistence type="inferred from homology"/>
<dbReference type="FunFam" id="3.40.640.10:FF:000004">
    <property type="entry name" value="Acetylornithine aminotransferase"/>
    <property type="match status" value="1"/>
</dbReference>
<protein>
    <submittedName>
        <fullName evidence="8">Aspartate aminotransferase family protein</fullName>
    </submittedName>
</protein>
<dbReference type="InterPro" id="IPR004636">
    <property type="entry name" value="AcOrn/SuccOrn_fam"/>
</dbReference>
<dbReference type="PIRSF" id="PIRSF000521">
    <property type="entry name" value="Transaminase_4ab_Lys_Orn"/>
    <property type="match status" value="1"/>
</dbReference>
<dbReference type="InterPro" id="IPR015422">
    <property type="entry name" value="PyrdxlP-dep_Trfase_small"/>
</dbReference>
<name>A0A9D1IGY0_9FIRM</name>
<organism evidence="8 9">
    <name type="scientific">Candidatus Fimenecus excrementigallinarum</name>
    <dbReference type="NCBI Taxonomy" id="2840816"/>
    <lineage>
        <taxon>Bacteria</taxon>
        <taxon>Bacillati</taxon>
        <taxon>Bacillota</taxon>
        <taxon>Clostridia</taxon>
        <taxon>Candidatus Fimenecus</taxon>
    </lineage>
</organism>
<dbReference type="SUPFAM" id="SSF53383">
    <property type="entry name" value="PLP-dependent transferases"/>
    <property type="match status" value="1"/>
</dbReference>
<evidence type="ECO:0000256" key="7">
    <source>
        <dbReference type="RuleBase" id="RU003560"/>
    </source>
</evidence>
<dbReference type="GO" id="GO:0006526">
    <property type="term" value="P:L-arginine biosynthetic process"/>
    <property type="evidence" value="ECO:0007669"/>
    <property type="project" value="UniProtKB-ARBA"/>
</dbReference>
<reference evidence="8" key="1">
    <citation type="submission" date="2020-10" db="EMBL/GenBank/DDBJ databases">
        <authorList>
            <person name="Gilroy R."/>
        </authorList>
    </citation>
    <scope>NUCLEOTIDE SEQUENCE</scope>
    <source>
        <strain evidence="8">ChiGjej1B1-19959</strain>
    </source>
</reference>
<comment type="caution">
    <text evidence="8">The sequence shown here is derived from an EMBL/GenBank/DDBJ whole genome shotgun (WGS) entry which is preliminary data.</text>
</comment>
<dbReference type="NCBIfam" id="TIGR00707">
    <property type="entry name" value="argD"/>
    <property type="match status" value="1"/>
</dbReference>
<dbReference type="CDD" id="cd00610">
    <property type="entry name" value="OAT_like"/>
    <property type="match status" value="1"/>
</dbReference>